<evidence type="ECO:0000259" key="10">
    <source>
        <dbReference type="PROSITE" id="PS50127"/>
    </source>
</evidence>
<evidence type="ECO:0000256" key="8">
    <source>
        <dbReference type="RuleBase" id="RU362109"/>
    </source>
</evidence>
<evidence type="ECO:0000256" key="2">
    <source>
        <dbReference type="ARBA" id="ARBA00022679"/>
    </source>
</evidence>
<accession>A0AAN9KIS7</accession>
<comment type="caution">
    <text evidence="11">The sequence shown here is derived from an EMBL/GenBank/DDBJ whole genome shotgun (WGS) entry which is preliminary data.</text>
</comment>
<evidence type="ECO:0000256" key="5">
    <source>
        <dbReference type="ARBA" id="ARBA00022840"/>
    </source>
</evidence>
<comment type="similarity">
    <text evidence="8">Belongs to the ubiquitin-conjugating enzyme family.</text>
</comment>
<dbReference type="EC" id="2.3.2.23" evidence="1"/>
<dbReference type="GO" id="GO:0061631">
    <property type="term" value="F:ubiquitin conjugating enzyme activity"/>
    <property type="evidence" value="ECO:0007669"/>
    <property type="project" value="UniProtKB-EC"/>
</dbReference>
<feature type="domain" description="UBC core" evidence="10">
    <location>
        <begin position="7"/>
        <end position="152"/>
    </location>
</feature>
<dbReference type="SMART" id="SM00212">
    <property type="entry name" value="UBCc"/>
    <property type="match status" value="1"/>
</dbReference>
<feature type="active site" description="Glycyl thioester intermediate" evidence="7">
    <location>
        <position position="89"/>
    </location>
</feature>
<dbReference type="GO" id="GO:0005524">
    <property type="term" value="F:ATP binding"/>
    <property type="evidence" value="ECO:0007669"/>
    <property type="project" value="UniProtKB-UniRule"/>
</dbReference>
<gene>
    <name evidence="11" type="ORF">RJT34_02906</name>
</gene>
<dbReference type="PROSITE" id="PS50127">
    <property type="entry name" value="UBC_2"/>
    <property type="match status" value="1"/>
</dbReference>
<evidence type="ECO:0000256" key="4">
    <source>
        <dbReference type="ARBA" id="ARBA00022786"/>
    </source>
</evidence>
<keyword evidence="3 8" id="KW-0547">Nucleotide-binding</keyword>
<keyword evidence="4 8" id="KW-0833">Ubl conjugation pathway</keyword>
<evidence type="ECO:0000256" key="3">
    <source>
        <dbReference type="ARBA" id="ARBA00022741"/>
    </source>
</evidence>
<organism evidence="11 12">
    <name type="scientific">Clitoria ternatea</name>
    <name type="common">Butterfly pea</name>
    <dbReference type="NCBI Taxonomy" id="43366"/>
    <lineage>
        <taxon>Eukaryota</taxon>
        <taxon>Viridiplantae</taxon>
        <taxon>Streptophyta</taxon>
        <taxon>Embryophyta</taxon>
        <taxon>Tracheophyta</taxon>
        <taxon>Spermatophyta</taxon>
        <taxon>Magnoliopsida</taxon>
        <taxon>eudicotyledons</taxon>
        <taxon>Gunneridae</taxon>
        <taxon>Pentapetalae</taxon>
        <taxon>rosids</taxon>
        <taxon>fabids</taxon>
        <taxon>Fabales</taxon>
        <taxon>Fabaceae</taxon>
        <taxon>Papilionoideae</taxon>
        <taxon>50 kb inversion clade</taxon>
        <taxon>NPAAA clade</taxon>
        <taxon>indigoferoid/millettioid clade</taxon>
        <taxon>Phaseoleae</taxon>
        <taxon>Clitoria</taxon>
    </lineage>
</organism>
<sequence length="176" mass="19767">MAAPPPSPNKRRDTDFMKLLMSDFKVETIDNSTKELLVELHGPKDSLYEGGIWKVKVELPDDYPYRSPSIAFVNKVYHPNIDLLTGAVCLDVINQTWSPMYDLENVFSVFLPQLLLYPNPNDPMNTDAASLMLGEPATYEQNVKEYCKRYAKSEDIGGAPQSASDEEISGDDNSAW</sequence>
<dbReference type="SUPFAM" id="SSF54495">
    <property type="entry name" value="UBC-like"/>
    <property type="match status" value="1"/>
</dbReference>
<comment type="function">
    <text evidence="6">Accepts the ubiquitin from the E1 complex and catalyzes its covalent attachment to other proteins.</text>
</comment>
<dbReference type="InterPro" id="IPR023313">
    <property type="entry name" value="UBQ-conjugating_AS"/>
</dbReference>
<evidence type="ECO:0000256" key="9">
    <source>
        <dbReference type="SAM" id="MobiDB-lite"/>
    </source>
</evidence>
<dbReference type="PROSITE" id="PS00183">
    <property type="entry name" value="UBC_1"/>
    <property type="match status" value="1"/>
</dbReference>
<evidence type="ECO:0000256" key="1">
    <source>
        <dbReference type="ARBA" id="ARBA00012486"/>
    </source>
</evidence>
<evidence type="ECO:0000256" key="6">
    <source>
        <dbReference type="ARBA" id="ARBA00056190"/>
    </source>
</evidence>
<evidence type="ECO:0000256" key="7">
    <source>
        <dbReference type="PROSITE-ProRule" id="PRU10133"/>
    </source>
</evidence>
<protein>
    <recommendedName>
        <fullName evidence="1">E2 ubiquitin-conjugating enzyme</fullName>
        <ecNumber evidence="1">2.3.2.23</ecNumber>
    </recommendedName>
</protein>
<name>A0AAN9KIS7_CLITE</name>
<dbReference type="Pfam" id="PF00179">
    <property type="entry name" value="UQ_con"/>
    <property type="match status" value="1"/>
</dbReference>
<dbReference type="EMBL" id="JAYKXN010000001">
    <property type="protein sequence ID" value="KAK7318207.1"/>
    <property type="molecule type" value="Genomic_DNA"/>
</dbReference>
<proteinExistence type="inferred from homology"/>
<dbReference type="Gene3D" id="3.10.110.10">
    <property type="entry name" value="Ubiquitin Conjugating Enzyme"/>
    <property type="match status" value="1"/>
</dbReference>
<keyword evidence="2" id="KW-0808">Transferase</keyword>
<dbReference type="PANTHER" id="PTHR24068">
    <property type="entry name" value="UBIQUITIN-CONJUGATING ENZYME E2"/>
    <property type="match status" value="1"/>
</dbReference>
<keyword evidence="12" id="KW-1185">Reference proteome</keyword>
<keyword evidence="5 8" id="KW-0067">ATP-binding</keyword>
<dbReference type="FunFam" id="3.10.110.10:FF:000024">
    <property type="entry name" value="Ubiquitin-conjugating enzyme 5, E2"/>
    <property type="match status" value="1"/>
</dbReference>
<dbReference type="AlphaFoldDB" id="A0AAN9KIS7"/>
<evidence type="ECO:0000313" key="11">
    <source>
        <dbReference type="EMBL" id="KAK7318207.1"/>
    </source>
</evidence>
<dbReference type="CDD" id="cd23797">
    <property type="entry name" value="UBCc_UBE2H"/>
    <property type="match status" value="1"/>
</dbReference>
<reference evidence="11 12" key="1">
    <citation type="submission" date="2024-01" db="EMBL/GenBank/DDBJ databases">
        <title>The genomes of 5 underutilized Papilionoideae crops provide insights into root nodulation and disease resistance.</title>
        <authorList>
            <person name="Yuan L."/>
        </authorList>
    </citation>
    <scope>NUCLEOTIDE SEQUENCE [LARGE SCALE GENOMIC DNA]</scope>
    <source>
        <strain evidence="11">LY-2023</strain>
        <tissue evidence="11">Leaf</tissue>
    </source>
</reference>
<feature type="region of interest" description="Disordered" evidence="9">
    <location>
        <begin position="155"/>
        <end position="176"/>
    </location>
</feature>
<dbReference type="InterPro" id="IPR000608">
    <property type="entry name" value="UBC"/>
</dbReference>
<dbReference type="InterPro" id="IPR016135">
    <property type="entry name" value="UBQ-conjugating_enzyme/RWD"/>
</dbReference>
<dbReference type="GO" id="GO:0006511">
    <property type="term" value="P:ubiquitin-dependent protein catabolic process"/>
    <property type="evidence" value="ECO:0007669"/>
    <property type="project" value="UniProtKB-ARBA"/>
</dbReference>
<dbReference type="Proteomes" id="UP001359559">
    <property type="component" value="Unassembled WGS sequence"/>
</dbReference>
<evidence type="ECO:0000313" key="12">
    <source>
        <dbReference type="Proteomes" id="UP001359559"/>
    </source>
</evidence>